<name>A0A699SUZ3_TANCI</name>
<dbReference type="EMBL" id="BKCJ011185634">
    <property type="protein sequence ID" value="GFD00564.1"/>
    <property type="molecule type" value="Genomic_DNA"/>
</dbReference>
<protein>
    <submittedName>
        <fullName evidence="2">Uncharacterized protein</fullName>
    </submittedName>
</protein>
<dbReference type="AlphaFoldDB" id="A0A699SUZ3"/>
<feature type="region of interest" description="Disordered" evidence="1">
    <location>
        <begin position="1"/>
        <end position="33"/>
    </location>
</feature>
<evidence type="ECO:0000256" key="1">
    <source>
        <dbReference type="SAM" id="MobiDB-lite"/>
    </source>
</evidence>
<evidence type="ECO:0000313" key="2">
    <source>
        <dbReference type="EMBL" id="GFD00564.1"/>
    </source>
</evidence>
<organism evidence="2">
    <name type="scientific">Tanacetum cinerariifolium</name>
    <name type="common">Dalmatian daisy</name>
    <name type="synonym">Chrysanthemum cinerariifolium</name>
    <dbReference type="NCBI Taxonomy" id="118510"/>
    <lineage>
        <taxon>Eukaryota</taxon>
        <taxon>Viridiplantae</taxon>
        <taxon>Streptophyta</taxon>
        <taxon>Embryophyta</taxon>
        <taxon>Tracheophyta</taxon>
        <taxon>Spermatophyta</taxon>
        <taxon>Magnoliopsida</taxon>
        <taxon>eudicotyledons</taxon>
        <taxon>Gunneridae</taxon>
        <taxon>Pentapetalae</taxon>
        <taxon>asterids</taxon>
        <taxon>campanulids</taxon>
        <taxon>Asterales</taxon>
        <taxon>Asteraceae</taxon>
        <taxon>Asteroideae</taxon>
        <taxon>Anthemideae</taxon>
        <taxon>Anthemidinae</taxon>
        <taxon>Tanacetum</taxon>
    </lineage>
</organism>
<proteinExistence type="predicted"/>
<accession>A0A699SUZ3</accession>
<comment type="caution">
    <text evidence="2">The sequence shown here is derived from an EMBL/GenBank/DDBJ whole genome shotgun (WGS) entry which is preliminary data.</text>
</comment>
<reference evidence="2" key="1">
    <citation type="journal article" date="2019" name="Sci. Rep.">
        <title>Draft genome of Tanacetum cinerariifolium, the natural source of mosquito coil.</title>
        <authorList>
            <person name="Yamashiro T."/>
            <person name="Shiraishi A."/>
            <person name="Satake H."/>
            <person name="Nakayama K."/>
        </authorList>
    </citation>
    <scope>NUCLEOTIDE SEQUENCE</scope>
</reference>
<gene>
    <name evidence="2" type="ORF">Tci_872533</name>
</gene>
<sequence length="103" mass="11452">MLKSVTHSKAPADLKTKKKKIPSSSQPKSPRKVRITLPKKQVTETQHAKVKVDTADATKSLEASKLVEELGNQPSIAGAKKITVFKYQGHCKQPLSNFSKREW</sequence>